<accession>A0ABV2RYB9</accession>
<evidence type="ECO:0000256" key="1">
    <source>
        <dbReference type="SAM" id="MobiDB-lite"/>
    </source>
</evidence>
<organism evidence="2 3">
    <name type="scientific">Bradyrhizobium japonicum</name>
    <dbReference type="NCBI Taxonomy" id="375"/>
    <lineage>
        <taxon>Bacteria</taxon>
        <taxon>Pseudomonadati</taxon>
        <taxon>Pseudomonadota</taxon>
        <taxon>Alphaproteobacteria</taxon>
        <taxon>Hyphomicrobiales</taxon>
        <taxon>Nitrobacteraceae</taxon>
        <taxon>Bradyrhizobium</taxon>
    </lineage>
</organism>
<dbReference type="GO" id="GO:0032259">
    <property type="term" value="P:methylation"/>
    <property type="evidence" value="ECO:0007669"/>
    <property type="project" value="UniProtKB-KW"/>
</dbReference>
<evidence type="ECO:0000313" key="2">
    <source>
        <dbReference type="EMBL" id="MET4721940.1"/>
    </source>
</evidence>
<dbReference type="EMBL" id="JBEPTQ010000002">
    <property type="protein sequence ID" value="MET4721940.1"/>
    <property type="molecule type" value="Genomic_DNA"/>
</dbReference>
<feature type="compositionally biased region" description="Basic and acidic residues" evidence="1">
    <location>
        <begin position="328"/>
        <end position="343"/>
    </location>
</feature>
<dbReference type="RefSeq" id="WP_354270258.1">
    <property type="nucleotide sequence ID" value="NZ_JBEPTQ010000002.1"/>
</dbReference>
<dbReference type="InterPro" id="IPR029063">
    <property type="entry name" value="SAM-dependent_MTases_sf"/>
</dbReference>
<proteinExistence type="predicted"/>
<sequence>MSELARYEAAERAIAAAEAVDEVLEIRSQAEAWRAYAKQAQNKDLEIKAARIRFRAEKRLGEMLISAKAAGQVSRGQPPKAQKNSAETEEFSGEEPISRVTLREAGIDHKLSSRAQRLAAMDAAEFEHALDRHGEEMRAGQGRVAMDLLKVGAEEKGRAHRRNVAAVLSEQSAELPSGPLVPAVYLDPPWRRQGGIGDRAYENHYPTMTWPEILAYLRQVRERLLPDSWAFMWIPRPHLLALVEIELEVTVVETGEVTLAKVMMPLAWACAQALAMDSYSTCFVWTKTDEEHPDVSGSGLIAFDQDELLLLFKRGQGLPKPAGSEKFGSNHRERPREHSRKPDHYRRMIATMVGCDAEGRPLPVLELFARVDAEHPLPPGWLAAGNQAAAADVTVSPATAIEEGGGFPVAAAPQFAEETGALGVSDNTTGGAPNADGAPLAISSFAAGMPSDAGETVTAAANATSDGASVAAAVADVVAIPDQVVDDRAPYDADDVVAIDQLAGSEWLQPAELDALELSELEQLMILSDFCHPKRATMQDVLGASWEKREMAYQSGGQWQLREAGWSRLHALRDAVTAPPVVALTEPYRAPQMSLFDCPAPEIVDGALQTRLPIDDDELAEQLALIAVDAGGTIDGQMARHLCGKDYLHATTKALKVTDLGRAFLAQLVGPASVQQQGDAR</sequence>
<evidence type="ECO:0000313" key="3">
    <source>
        <dbReference type="Proteomes" id="UP001549291"/>
    </source>
</evidence>
<protein>
    <submittedName>
        <fullName evidence="2">N6-adenosine-specific RNA methylase IME4</fullName>
    </submittedName>
</protein>
<dbReference type="Proteomes" id="UP001549291">
    <property type="component" value="Unassembled WGS sequence"/>
</dbReference>
<feature type="region of interest" description="Disordered" evidence="1">
    <location>
        <begin position="319"/>
        <end position="343"/>
    </location>
</feature>
<comment type="caution">
    <text evidence="2">The sequence shown here is derived from an EMBL/GenBank/DDBJ whole genome shotgun (WGS) entry which is preliminary data.</text>
</comment>
<keyword evidence="2" id="KW-0808">Transferase</keyword>
<feature type="region of interest" description="Disordered" evidence="1">
    <location>
        <begin position="70"/>
        <end position="96"/>
    </location>
</feature>
<name>A0ABV2RYB9_BRAJP</name>
<dbReference type="SUPFAM" id="SSF53335">
    <property type="entry name" value="S-adenosyl-L-methionine-dependent methyltransferases"/>
    <property type="match status" value="1"/>
</dbReference>
<gene>
    <name evidence="2" type="ORF">ABIF63_006046</name>
</gene>
<keyword evidence="2" id="KW-0489">Methyltransferase</keyword>
<dbReference type="GO" id="GO:0008168">
    <property type="term" value="F:methyltransferase activity"/>
    <property type="evidence" value="ECO:0007669"/>
    <property type="project" value="UniProtKB-KW"/>
</dbReference>
<reference evidence="2 3" key="1">
    <citation type="submission" date="2024-06" db="EMBL/GenBank/DDBJ databases">
        <title>Genomic Encyclopedia of Type Strains, Phase V (KMG-V): Genome sequencing to study the core and pangenomes of soil and plant-associated prokaryotes.</title>
        <authorList>
            <person name="Whitman W."/>
        </authorList>
    </citation>
    <scope>NUCLEOTIDE SEQUENCE [LARGE SCALE GENOMIC DNA]</scope>
    <source>
        <strain evidence="2 3">USDA 160</strain>
    </source>
</reference>
<keyword evidence="3" id="KW-1185">Reference proteome</keyword>